<dbReference type="SUPFAM" id="SSF53098">
    <property type="entry name" value="Ribonuclease H-like"/>
    <property type="match status" value="1"/>
</dbReference>
<dbReference type="GO" id="GO:0003677">
    <property type="term" value="F:DNA binding"/>
    <property type="evidence" value="ECO:0007669"/>
    <property type="project" value="UniProtKB-KW"/>
</dbReference>
<dbReference type="Gene3D" id="1.10.132.60">
    <property type="entry name" value="DNA polymerase family B, C-terminal domain"/>
    <property type="match status" value="1"/>
</dbReference>
<evidence type="ECO:0000256" key="3">
    <source>
        <dbReference type="ARBA" id="ARBA00022695"/>
    </source>
</evidence>
<dbReference type="GO" id="GO:0045004">
    <property type="term" value="P:DNA replication proofreading"/>
    <property type="evidence" value="ECO:0007669"/>
    <property type="project" value="TreeGrafter"/>
</dbReference>
<dbReference type="OrthoDB" id="5807460at2"/>
<dbReference type="InterPro" id="IPR055208">
    <property type="entry name" value="PolB_insertion"/>
</dbReference>
<dbReference type="SMART" id="SM00486">
    <property type="entry name" value="POLBc"/>
    <property type="match status" value="1"/>
</dbReference>
<dbReference type="Gene3D" id="2.40.50.590">
    <property type="match status" value="1"/>
</dbReference>
<dbReference type="GO" id="GO:0009432">
    <property type="term" value="P:SOS response"/>
    <property type="evidence" value="ECO:0007669"/>
    <property type="project" value="TreeGrafter"/>
</dbReference>
<evidence type="ECO:0000259" key="8">
    <source>
        <dbReference type="Pfam" id="PF00136"/>
    </source>
</evidence>
<evidence type="ECO:0000256" key="6">
    <source>
        <dbReference type="ARBA" id="ARBA00049244"/>
    </source>
</evidence>
<keyword evidence="5 7" id="KW-0238">DNA-binding</keyword>
<dbReference type="PRINTS" id="PR00106">
    <property type="entry name" value="DNAPOLB"/>
</dbReference>
<name>A0A2K9LRQ8_9GAMM</name>
<dbReference type="GO" id="GO:0008296">
    <property type="term" value="F:3'-5'-DNA exonuclease activity"/>
    <property type="evidence" value="ECO:0007669"/>
    <property type="project" value="TreeGrafter"/>
</dbReference>
<evidence type="ECO:0000313" key="11">
    <source>
        <dbReference type="EMBL" id="AUM15019.1"/>
    </source>
</evidence>
<dbReference type="InterPro" id="IPR042087">
    <property type="entry name" value="DNA_pol_B_thumb"/>
</dbReference>
<feature type="domain" description="DNA-directed DNA polymerase family B multifunctional" evidence="8">
    <location>
        <begin position="381"/>
        <end position="801"/>
    </location>
</feature>
<keyword evidence="7" id="KW-0235">DNA replication</keyword>
<comment type="catalytic activity">
    <reaction evidence="6 7">
        <text>DNA(n) + a 2'-deoxyribonucleoside 5'-triphosphate = DNA(n+1) + diphosphate</text>
        <dbReference type="Rhea" id="RHEA:22508"/>
        <dbReference type="Rhea" id="RHEA-COMP:17339"/>
        <dbReference type="Rhea" id="RHEA-COMP:17340"/>
        <dbReference type="ChEBI" id="CHEBI:33019"/>
        <dbReference type="ChEBI" id="CHEBI:61560"/>
        <dbReference type="ChEBI" id="CHEBI:173112"/>
        <dbReference type="EC" id="2.7.7.7"/>
    </reaction>
</comment>
<dbReference type="InterPro" id="IPR036397">
    <property type="entry name" value="RNaseH_sf"/>
</dbReference>
<dbReference type="FunFam" id="3.90.1600.10:FF:000030">
    <property type="entry name" value="DNA polymerase II"/>
    <property type="match status" value="1"/>
</dbReference>
<organism evidence="11 12">
    <name type="scientific">Ketobacter alkanivorans</name>
    <dbReference type="NCBI Taxonomy" id="1917421"/>
    <lineage>
        <taxon>Bacteria</taxon>
        <taxon>Pseudomonadati</taxon>
        <taxon>Pseudomonadota</taxon>
        <taxon>Gammaproteobacteria</taxon>
        <taxon>Pseudomonadales</taxon>
        <taxon>Ketobacteraceae</taxon>
        <taxon>Ketobacter</taxon>
    </lineage>
</organism>
<dbReference type="InterPro" id="IPR050240">
    <property type="entry name" value="DNA_pol_type-B"/>
</dbReference>
<dbReference type="Gene3D" id="3.90.1600.10">
    <property type="entry name" value="Palm domain of DNA polymerase"/>
    <property type="match status" value="2"/>
</dbReference>
<dbReference type="InterPro" id="IPR023211">
    <property type="entry name" value="DNA_pol_palm_dom_sf"/>
</dbReference>
<dbReference type="EC" id="2.7.7.7" evidence="7"/>
<dbReference type="Pfam" id="PF22587">
    <property type="entry name" value="DNApolII_insertion"/>
    <property type="match status" value="1"/>
</dbReference>
<dbReference type="PANTHER" id="PTHR10322">
    <property type="entry name" value="DNA POLYMERASE CATALYTIC SUBUNIT"/>
    <property type="match status" value="1"/>
</dbReference>
<comment type="similarity">
    <text evidence="1 7">Belongs to the DNA polymerase type-B family.</text>
</comment>
<dbReference type="InterPro" id="IPR017964">
    <property type="entry name" value="DNA-dir_DNA_pol_B_CS"/>
</dbReference>
<feature type="domain" description="DNA-directed DNA polymerase family B exonuclease" evidence="9">
    <location>
        <begin position="152"/>
        <end position="303"/>
    </location>
</feature>
<dbReference type="PROSITE" id="PS00116">
    <property type="entry name" value="DNA_POLYMERASE_B"/>
    <property type="match status" value="1"/>
</dbReference>
<dbReference type="Proteomes" id="UP000235116">
    <property type="component" value="Chromosome"/>
</dbReference>
<dbReference type="AlphaFoldDB" id="A0A2K9LRQ8"/>
<proteinExistence type="inferred from homology"/>
<evidence type="ECO:0000256" key="7">
    <source>
        <dbReference type="RuleBase" id="RU000442"/>
    </source>
</evidence>
<evidence type="ECO:0000313" key="12">
    <source>
        <dbReference type="Proteomes" id="UP000235116"/>
    </source>
</evidence>
<accession>A0A2K9LRQ8</accession>
<evidence type="ECO:0000259" key="10">
    <source>
        <dbReference type="Pfam" id="PF22587"/>
    </source>
</evidence>
<dbReference type="EMBL" id="CP022684">
    <property type="protein sequence ID" value="AUM15019.1"/>
    <property type="molecule type" value="Genomic_DNA"/>
</dbReference>
<dbReference type="InterPro" id="IPR006133">
    <property type="entry name" value="DNA-dir_DNA_pol_B_exonuc"/>
</dbReference>
<evidence type="ECO:0000256" key="4">
    <source>
        <dbReference type="ARBA" id="ARBA00022932"/>
    </source>
</evidence>
<evidence type="ECO:0000256" key="5">
    <source>
        <dbReference type="ARBA" id="ARBA00023125"/>
    </source>
</evidence>
<sequence>MLSGFVLTRQWREQADGLRLIYWVYSDQGPVQVTVTGQETVSFFPAGQVQRVNDLLRGSKAGKGWRLRPLALKSFFNEPVHGLYCSGQRTLAQCRDLFDAHGIPLWEADIRTVDRFLSERFITGDIEIHLASSGQVTALTNPPLRRGERNPVALRCASVDIETAMDGSQLYSIAAHCFGGRGQEVKRVFMVGQAQPCTDTDVLWFDHEKALLQAFLRWFQQDDPDVILGWNVVNFDLRFLQKRCDLLRLQFSLGRMQEAPEWRQARDETQHYFVLVPGRVVLDGIDTLKAATWNFESFSLEYVSRQLLERGKLVHDVDNRGDEITELFHNDKPALARYNLEDCCLVSDIFAKADLLNFALERSRLTGLPMDKVGGSVAAFENLFLPRLHREGYVAPNIGELQSDITAPGGYVMQSDPGLYRHVLVLDFKSLYPSIIRTFCIDPLSLLKGRYESDLQAVVPYVYQRPDNAAGSANSAWIPGFNGAVFSKQQHLLPDIIKTLWDARDQAKKVRNAPLSQAIKIIMNSFYGVLGTPLCRFFDPLLSSSITLRGHDIMLQTRQLIEQQGHRVIYGDTDSVFVWLESAENDEEAEQIGTRLAVFLNQWWQHYLDHTFGLESFLELEFETHYQRFFMPTMRGSEAGSKKRYCGMVRQLDGDSGEQQDKLIFKGLENVRTDWTPLARRLQYDVFWMMFHDESPDLYLEQVVQDLLAGKLDEELVYRKRIRRRLVDYQKNVPPHAQAAKKADVWLQQQGRAPRYERGGWVSYVMTVNGPEPMEHHPSALDYDHYLTRQLAPAVDGILQCEGRSLESILRSQMTLF</sequence>
<dbReference type="Pfam" id="PF21474">
    <property type="entry name" value="DNApolII_N"/>
    <property type="match status" value="1"/>
</dbReference>
<keyword evidence="12" id="KW-1185">Reference proteome</keyword>
<dbReference type="GO" id="GO:0003887">
    <property type="term" value="F:DNA-directed DNA polymerase activity"/>
    <property type="evidence" value="ECO:0007669"/>
    <property type="project" value="UniProtKB-KW"/>
</dbReference>
<dbReference type="Pfam" id="PF03104">
    <property type="entry name" value="DNA_pol_B_exo1"/>
    <property type="match status" value="1"/>
</dbReference>
<gene>
    <name evidence="11" type="ORF">Kalk_18270</name>
</gene>
<dbReference type="InterPro" id="IPR006134">
    <property type="entry name" value="DNA-dir_DNA_pol_B_multi_dom"/>
</dbReference>
<evidence type="ECO:0000259" key="9">
    <source>
        <dbReference type="Pfam" id="PF03104"/>
    </source>
</evidence>
<evidence type="ECO:0000256" key="2">
    <source>
        <dbReference type="ARBA" id="ARBA00022679"/>
    </source>
</evidence>
<keyword evidence="3 7" id="KW-0548">Nucleotidyltransferase</keyword>
<dbReference type="Pfam" id="PF00136">
    <property type="entry name" value="DNA_pol_B"/>
    <property type="match status" value="1"/>
</dbReference>
<keyword evidence="2 7" id="KW-0808">Transferase</keyword>
<keyword evidence="4 7" id="KW-0239">DNA-directed DNA polymerase</keyword>
<dbReference type="SUPFAM" id="SSF56672">
    <property type="entry name" value="DNA/RNA polymerases"/>
    <property type="match status" value="1"/>
</dbReference>
<dbReference type="GO" id="GO:0000166">
    <property type="term" value="F:nucleotide binding"/>
    <property type="evidence" value="ECO:0007669"/>
    <property type="project" value="InterPro"/>
</dbReference>
<dbReference type="CDD" id="cd05537">
    <property type="entry name" value="POLBc_Pol_II"/>
    <property type="match status" value="1"/>
</dbReference>
<dbReference type="InterPro" id="IPR012337">
    <property type="entry name" value="RNaseH-like_sf"/>
</dbReference>
<reference evidence="12" key="1">
    <citation type="submission" date="2017-08" db="EMBL/GenBank/DDBJ databases">
        <title>Direct submision.</title>
        <authorList>
            <person name="Kim S.-J."/>
            <person name="Rhee S.-K."/>
        </authorList>
    </citation>
    <scope>NUCLEOTIDE SEQUENCE [LARGE SCALE GENOMIC DNA]</scope>
    <source>
        <strain evidence="12">GI5</strain>
    </source>
</reference>
<evidence type="ECO:0000256" key="1">
    <source>
        <dbReference type="ARBA" id="ARBA00005755"/>
    </source>
</evidence>
<dbReference type="NCBIfam" id="NF004421">
    <property type="entry name" value="PRK05762.1-2"/>
    <property type="match status" value="1"/>
</dbReference>
<dbReference type="InterPro" id="IPR043502">
    <property type="entry name" value="DNA/RNA_pol_sf"/>
</dbReference>
<dbReference type="Gene3D" id="3.30.420.10">
    <property type="entry name" value="Ribonuclease H-like superfamily/Ribonuclease H"/>
    <property type="match status" value="1"/>
</dbReference>
<dbReference type="InterPro" id="IPR006172">
    <property type="entry name" value="DNA-dir_DNA_pol_B"/>
</dbReference>
<dbReference type="KEGG" id="kak:Kalk_18270"/>
<dbReference type="PANTHER" id="PTHR10322:SF23">
    <property type="entry name" value="DNA POLYMERASE DELTA CATALYTIC SUBUNIT"/>
    <property type="match status" value="1"/>
</dbReference>
<protein>
    <recommendedName>
        <fullName evidence="7">DNA polymerase</fullName>
        <ecNumber evidence="7">2.7.7.7</ecNumber>
    </recommendedName>
</protein>
<dbReference type="CDD" id="cd05784">
    <property type="entry name" value="DNA_polB_II_exo"/>
    <property type="match status" value="1"/>
</dbReference>
<dbReference type="Gene3D" id="3.30.70.2250">
    <property type="match status" value="1"/>
</dbReference>
<feature type="domain" description="DNA polymerase II insertion" evidence="10">
    <location>
        <begin position="41"/>
        <end position="103"/>
    </location>
</feature>